<dbReference type="EMBL" id="CP091511">
    <property type="protein sequence ID" value="UOO90571.1"/>
    <property type="molecule type" value="Genomic_DNA"/>
</dbReference>
<keyword evidence="1" id="KW-0812">Transmembrane</keyword>
<dbReference type="InterPro" id="IPR005135">
    <property type="entry name" value="Endo/exonuclease/phosphatase"/>
</dbReference>
<reference evidence="3 4" key="1">
    <citation type="journal article" date="2022" name="Res Sq">
        <title>Evolution of multicellular longitudinally dividing oral cavity symbionts (Neisseriaceae).</title>
        <authorList>
            <person name="Nyongesa S."/>
            <person name="Weber P."/>
            <person name="Bernet E."/>
            <person name="Pullido F."/>
            <person name="Nieckarz M."/>
            <person name="Delaby M."/>
            <person name="Nieves C."/>
            <person name="Viehboeck T."/>
            <person name="Krause N."/>
            <person name="Rivera-Millot A."/>
            <person name="Nakamura A."/>
            <person name="Vischer N."/>
            <person name="VanNieuwenhze M."/>
            <person name="Brun Y."/>
            <person name="Cava F."/>
            <person name="Bulgheresi S."/>
            <person name="Veyrier F."/>
        </authorList>
    </citation>
    <scope>NUCLEOTIDE SEQUENCE [LARGE SCALE GENOMIC DNA]</scope>
    <source>
        <strain evidence="3 4">SN4</strain>
    </source>
</reference>
<dbReference type="GO" id="GO:0004519">
    <property type="term" value="F:endonuclease activity"/>
    <property type="evidence" value="ECO:0007669"/>
    <property type="project" value="UniProtKB-KW"/>
</dbReference>
<dbReference type="RefSeq" id="WP_058304898.1">
    <property type="nucleotide sequence ID" value="NZ_CABKVG010000005.1"/>
</dbReference>
<sequence>MNLVFGVLLCLPILATLLPFLRCSHWTVRIFDFPRLQIAFLSLVLIVLSLLASNEPMWMVGLQIANGACFAYQLYKISAYGPWHRKQVLDAQGEDDGRTISILNSNVLTPNRDFQKVLDMVARYQPDLFLTLETDAWWEDKLKPLEQDYPYTVKIPLDNLYGMHLYSRLELSDTEIRHWVKEDIPSIVSDVILRSGDKIKIYCLHPEPPAPGESDVSTPRDAELLLAGKEINHTDETVIVFGDLNDVAWSHTTRLFQKISGLLDPRVGRGLFNTFHAHHWFLRWPLDHMFVSNDFLVKKLLRLGNVGSDHFPVYAKFQYYPKAEALQPELEADAEDHQDANATIAEAEPIKEVVDTKYD</sequence>
<evidence type="ECO:0000313" key="4">
    <source>
        <dbReference type="Proteomes" id="UP000832011"/>
    </source>
</evidence>
<accession>A0ABY4E491</accession>
<organism evidence="3 4">
    <name type="scientific">Vitreoscilla massiliensis</name>
    <dbReference type="NCBI Taxonomy" id="1689272"/>
    <lineage>
        <taxon>Bacteria</taxon>
        <taxon>Pseudomonadati</taxon>
        <taxon>Pseudomonadota</taxon>
        <taxon>Betaproteobacteria</taxon>
        <taxon>Neisseriales</taxon>
        <taxon>Neisseriaceae</taxon>
        <taxon>Vitreoscilla</taxon>
    </lineage>
</organism>
<keyword evidence="1" id="KW-0472">Membrane</keyword>
<evidence type="ECO:0000259" key="2">
    <source>
        <dbReference type="Pfam" id="PF03372"/>
    </source>
</evidence>
<keyword evidence="3" id="KW-0255">Endonuclease</keyword>
<dbReference type="SUPFAM" id="SSF56219">
    <property type="entry name" value="DNase I-like"/>
    <property type="match status" value="1"/>
</dbReference>
<name>A0ABY4E491_9NEIS</name>
<gene>
    <name evidence="3" type="ORF">LVJ82_06240</name>
</gene>
<keyword evidence="4" id="KW-1185">Reference proteome</keyword>
<evidence type="ECO:0000256" key="1">
    <source>
        <dbReference type="SAM" id="Phobius"/>
    </source>
</evidence>
<proteinExistence type="predicted"/>
<feature type="transmembrane region" description="Helical" evidence="1">
    <location>
        <begin position="33"/>
        <end position="52"/>
    </location>
</feature>
<protein>
    <submittedName>
        <fullName evidence="3">Endonuclease/exonuclease/phosphatase family protein</fullName>
    </submittedName>
</protein>
<dbReference type="InterPro" id="IPR036691">
    <property type="entry name" value="Endo/exonu/phosph_ase_sf"/>
</dbReference>
<keyword evidence="3" id="KW-0378">Hydrolase</keyword>
<dbReference type="Proteomes" id="UP000832011">
    <property type="component" value="Chromosome"/>
</dbReference>
<dbReference type="Gene3D" id="3.60.10.10">
    <property type="entry name" value="Endonuclease/exonuclease/phosphatase"/>
    <property type="match status" value="1"/>
</dbReference>
<keyword evidence="1" id="KW-1133">Transmembrane helix</keyword>
<feature type="domain" description="Endonuclease/exonuclease/phosphatase" evidence="2">
    <location>
        <begin position="106"/>
        <end position="310"/>
    </location>
</feature>
<keyword evidence="3" id="KW-0540">Nuclease</keyword>
<evidence type="ECO:0000313" key="3">
    <source>
        <dbReference type="EMBL" id="UOO90571.1"/>
    </source>
</evidence>
<dbReference type="Pfam" id="PF03372">
    <property type="entry name" value="Exo_endo_phos"/>
    <property type="match status" value="1"/>
</dbReference>